<sequence length="145" mass="16607">MTKGKLIITLLGLGLLGLIFFRPKADLGRQNLPLEETKTLPQKVDSQGEVFVGILPKNVPDSEIWEFEVTLDTHSLELSEDLPKLTRLWVEEKEYVPLSWEGDPPGDHHREGILKFNKISPSPKEIKLKMTDVGRISERLFSWEF</sequence>
<protein>
    <submittedName>
        <fullName evidence="1">Uncharacterized protein</fullName>
    </submittedName>
</protein>
<gene>
    <name evidence="1" type="ORF">A2129_00210</name>
</gene>
<dbReference type="Proteomes" id="UP000177737">
    <property type="component" value="Unassembled WGS sequence"/>
</dbReference>
<evidence type="ECO:0000313" key="2">
    <source>
        <dbReference type="Proteomes" id="UP000177737"/>
    </source>
</evidence>
<name>A0A1F7WXC6_9BACT</name>
<dbReference type="AlphaFoldDB" id="A0A1F7WXC6"/>
<comment type="caution">
    <text evidence="1">The sequence shown here is derived from an EMBL/GenBank/DDBJ whole genome shotgun (WGS) entry which is preliminary data.</text>
</comment>
<dbReference type="EMBL" id="MGFN01000009">
    <property type="protein sequence ID" value="OGM07456.1"/>
    <property type="molecule type" value="Genomic_DNA"/>
</dbReference>
<reference evidence="1 2" key="1">
    <citation type="journal article" date="2016" name="Nat. Commun.">
        <title>Thousands of microbial genomes shed light on interconnected biogeochemical processes in an aquifer system.</title>
        <authorList>
            <person name="Anantharaman K."/>
            <person name="Brown C.T."/>
            <person name="Hug L.A."/>
            <person name="Sharon I."/>
            <person name="Castelle C.J."/>
            <person name="Probst A.J."/>
            <person name="Thomas B.C."/>
            <person name="Singh A."/>
            <person name="Wilkins M.J."/>
            <person name="Karaoz U."/>
            <person name="Brodie E.L."/>
            <person name="Williams K.H."/>
            <person name="Hubbard S.S."/>
            <person name="Banfield J.F."/>
        </authorList>
    </citation>
    <scope>NUCLEOTIDE SEQUENCE [LARGE SCALE GENOMIC DNA]</scope>
</reference>
<accession>A0A1F7WXC6</accession>
<proteinExistence type="predicted"/>
<evidence type="ECO:0000313" key="1">
    <source>
        <dbReference type="EMBL" id="OGM07456.1"/>
    </source>
</evidence>
<organism evidence="1 2">
    <name type="scientific">Candidatus Woesebacteria bacterium GWC1_42_13</name>
    <dbReference type="NCBI Taxonomy" id="1802475"/>
    <lineage>
        <taxon>Bacteria</taxon>
        <taxon>Candidatus Woeseibacteriota</taxon>
    </lineage>
</organism>